<dbReference type="InterPro" id="IPR044068">
    <property type="entry name" value="CB"/>
</dbReference>
<evidence type="ECO:0000256" key="3">
    <source>
        <dbReference type="PROSITE-ProRule" id="PRU01248"/>
    </source>
</evidence>
<feature type="domain" description="Core-binding (CB)" evidence="5">
    <location>
        <begin position="17"/>
        <end position="95"/>
    </location>
</feature>
<dbReference type="PANTHER" id="PTHR30349:SF64">
    <property type="entry name" value="PROPHAGE INTEGRASE INTD-RELATED"/>
    <property type="match status" value="1"/>
</dbReference>
<dbReference type="PROSITE" id="PS51898">
    <property type="entry name" value="TYR_RECOMBINASE"/>
    <property type="match status" value="1"/>
</dbReference>
<dbReference type="InterPro" id="IPR013762">
    <property type="entry name" value="Integrase-like_cat_sf"/>
</dbReference>
<dbReference type="InterPro" id="IPR002104">
    <property type="entry name" value="Integrase_catalytic"/>
</dbReference>
<dbReference type="AlphaFoldDB" id="A0A3G9IV40"/>
<dbReference type="KEGG" id="nbe:Back2_18180"/>
<feature type="domain" description="Tyr recombinase" evidence="4">
    <location>
        <begin position="114"/>
        <end position="280"/>
    </location>
</feature>
<accession>A0A3G9IV40</accession>
<sequence length="316" mass="35132">MGSRASWGAGGLTHHLASWRAAIAEFSEWGRLHRYPPATIRTRSDHLQQLAKGIEVGPWELTGDELLHWFAAHDWAANTYRSKRTTMRAFYRWAMDAEFVVASPANVIPKVDPPPPNPMPCPDRVYDNALLDADDRLQLMLELAAGHGLRRGEVTLVWPERDLVEDLDGWSLIVHGKGGKTRIVPLEATTAMKLLRAPAGYAFPGRIDGHLSPQRVGNLVSRALEGGWTMHKLRHRAGTNMAEASGGDMRVVQELLGHAGLNTTMLYVKVNQKRWRAAVNAGYSTRAAAQERQYERRMGENVVVPMARHDGESTAV</sequence>
<evidence type="ECO:0000313" key="7">
    <source>
        <dbReference type="Proteomes" id="UP000271573"/>
    </source>
</evidence>
<dbReference type="EMBL" id="AP019307">
    <property type="protein sequence ID" value="BBH17531.1"/>
    <property type="molecule type" value="Genomic_DNA"/>
</dbReference>
<proteinExistence type="predicted"/>
<dbReference type="Proteomes" id="UP000271573">
    <property type="component" value="Chromosome"/>
</dbReference>
<keyword evidence="7" id="KW-1185">Reference proteome</keyword>
<organism evidence="6 7">
    <name type="scientific">Nocardioides baekrokdamisoli</name>
    <dbReference type="NCBI Taxonomy" id="1804624"/>
    <lineage>
        <taxon>Bacteria</taxon>
        <taxon>Bacillati</taxon>
        <taxon>Actinomycetota</taxon>
        <taxon>Actinomycetes</taxon>
        <taxon>Propionibacteriales</taxon>
        <taxon>Nocardioidaceae</taxon>
        <taxon>Nocardioides</taxon>
    </lineage>
</organism>
<dbReference type="SUPFAM" id="SSF56349">
    <property type="entry name" value="DNA breaking-rejoining enzymes"/>
    <property type="match status" value="1"/>
</dbReference>
<evidence type="ECO:0000256" key="2">
    <source>
        <dbReference type="ARBA" id="ARBA00023172"/>
    </source>
</evidence>
<protein>
    <submittedName>
        <fullName evidence="6">Integrase</fullName>
    </submittedName>
</protein>
<dbReference type="PROSITE" id="PS51900">
    <property type="entry name" value="CB"/>
    <property type="match status" value="1"/>
</dbReference>
<gene>
    <name evidence="6" type="ORF">Back2_18180</name>
</gene>
<dbReference type="GO" id="GO:0003677">
    <property type="term" value="F:DNA binding"/>
    <property type="evidence" value="ECO:0007669"/>
    <property type="project" value="UniProtKB-UniRule"/>
</dbReference>
<dbReference type="InterPro" id="IPR011010">
    <property type="entry name" value="DNA_brk_join_enz"/>
</dbReference>
<dbReference type="InterPro" id="IPR050090">
    <property type="entry name" value="Tyrosine_recombinase_XerCD"/>
</dbReference>
<dbReference type="Pfam" id="PF00589">
    <property type="entry name" value="Phage_integrase"/>
    <property type="match status" value="1"/>
</dbReference>
<dbReference type="PANTHER" id="PTHR30349">
    <property type="entry name" value="PHAGE INTEGRASE-RELATED"/>
    <property type="match status" value="1"/>
</dbReference>
<keyword evidence="2" id="KW-0233">DNA recombination</keyword>
<evidence type="ECO:0000256" key="1">
    <source>
        <dbReference type="ARBA" id="ARBA00023125"/>
    </source>
</evidence>
<name>A0A3G9IV40_9ACTN</name>
<dbReference type="OrthoDB" id="3216232at2"/>
<keyword evidence="1 3" id="KW-0238">DNA-binding</keyword>
<dbReference type="GO" id="GO:0006310">
    <property type="term" value="P:DNA recombination"/>
    <property type="evidence" value="ECO:0007669"/>
    <property type="project" value="UniProtKB-KW"/>
</dbReference>
<evidence type="ECO:0000259" key="4">
    <source>
        <dbReference type="PROSITE" id="PS51898"/>
    </source>
</evidence>
<reference evidence="6 7" key="1">
    <citation type="submission" date="2018-11" db="EMBL/GenBank/DDBJ databases">
        <title>Complete genome sequence of Nocardioides baekrokdamisoli strain KCTC 39748.</title>
        <authorList>
            <person name="Kang S.W."/>
            <person name="Lee K.C."/>
            <person name="Kim K.K."/>
            <person name="Kim J.S."/>
            <person name="Kim D.S."/>
            <person name="Ko S.H."/>
            <person name="Yang S.H."/>
            <person name="Shin Y.K."/>
            <person name="Lee J.S."/>
        </authorList>
    </citation>
    <scope>NUCLEOTIDE SEQUENCE [LARGE SCALE GENOMIC DNA]</scope>
    <source>
        <strain evidence="6 7">KCTC 39748</strain>
    </source>
</reference>
<dbReference type="GO" id="GO:0015074">
    <property type="term" value="P:DNA integration"/>
    <property type="evidence" value="ECO:0007669"/>
    <property type="project" value="InterPro"/>
</dbReference>
<dbReference type="Gene3D" id="1.10.443.10">
    <property type="entry name" value="Intergrase catalytic core"/>
    <property type="match status" value="1"/>
</dbReference>
<evidence type="ECO:0000313" key="6">
    <source>
        <dbReference type="EMBL" id="BBH17531.1"/>
    </source>
</evidence>
<evidence type="ECO:0000259" key="5">
    <source>
        <dbReference type="PROSITE" id="PS51900"/>
    </source>
</evidence>